<dbReference type="InterPro" id="IPR050525">
    <property type="entry name" value="ECM_Assembly_Org"/>
</dbReference>
<dbReference type="CDD" id="cd01450">
    <property type="entry name" value="vWFA_subfamily_ECM"/>
    <property type="match status" value="2"/>
</dbReference>
<dbReference type="SMART" id="SM00327">
    <property type="entry name" value="VWA"/>
    <property type="match status" value="11"/>
</dbReference>
<feature type="domain" description="VWFA" evidence="11">
    <location>
        <begin position="1048"/>
        <end position="1224"/>
    </location>
</feature>
<feature type="compositionally biased region" description="Low complexity" evidence="9">
    <location>
        <begin position="2092"/>
        <end position="2102"/>
    </location>
</feature>
<feature type="domain" description="VWFA" evidence="11">
    <location>
        <begin position="234"/>
        <end position="409"/>
    </location>
</feature>
<feature type="domain" description="VWFA" evidence="11">
    <location>
        <begin position="441"/>
        <end position="613"/>
    </location>
</feature>
<evidence type="ECO:0000256" key="7">
    <source>
        <dbReference type="ARBA" id="ARBA00023119"/>
    </source>
</evidence>
<feature type="domain" description="VWFA" evidence="11">
    <location>
        <begin position="1452"/>
        <end position="1628"/>
    </location>
</feature>
<dbReference type="SUPFAM" id="SSF57362">
    <property type="entry name" value="BPTI-like"/>
    <property type="match status" value="2"/>
</dbReference>
<evidence type="ECO:0000256" key="6">
    <source>
        <dbReference type="ARBA" id="ARBA00022889"/>
    </source>
</evidence>
<dbReference type="PANTHER" id="PTHR24020">
    <property type="entry name" value="COLLAGEN ALPHA"/>
    <property type="match status" value="1"/>
</dbReference>
<dbReference type="InterPro" id="IPR036880">
    <property type="entry name" value="Kunitz_BPTI_sf"/>
</dbReference>
<dbReference type="InterPro" id="IPR020901">
    <property type="entry name" value="Prtase_inh_Kunz-CS"/>
</dbReference>
<proteinExistence type="predicted"/>
<feature type="domain" description="VWFA" evidence="11">
    <location>
        <begin position="2214"/>
        <end position="2355"/>
    </location>
</feature>
<dbReference type="GO" id="GO:0004867">
    <property type="term" value="F:serine-type endopeptidase inhibitor activity"/>
    <property type="evidence" value="ECO:0007669"/>
    <property type="project" value="InterPro"/>
</dbReference>
<comment type="subcellular location">
    <subcellularLocation>
        <location evidence="1">Secreted</location>
        <location evidence="1">Extracellular space</location>
        <location evidence="1">Extracellular matrix</location>
    </subcellularLocation>
</comment>
<organism evidence="13 14">
    <name type="scientific">Cyprinus carpio</name>
    <name type="common">Common carp</name>
    <dbReference type="NCBI Taxonomy" id="7962"/>
    <lineage>
        <taxon>Eukaryota</taxon>
        <taxon>Metazoa</taxon>
        <taxon>Chordata</taxon>
        <taxon>Craniata</taxon>
        <taxon>Vertebrata</taxon>
        <taxon>Euteleostomi</taxon>
        <taxon>Actinopterygii</taxon>
        <taxon>Neopterygii</taxon>
        <taxon>Teleostei</taxon>
        <taxon>Ostariophysi</taxon>
        <taxon>Cypriniformes</taxon>
        <taxon>Cyprinidae</taxon>
        <taxon>Cyprininae</taxon>
        <taxon>Cyprinus</taxon>
    </lineage>
</organism>
<dbReference type="SUPFAM" id="SSF53300">
    <property type="entry name" value="vWA-like"/>
    <property type="match status" value="11"/>
</dbReference>
<feature type="chain" id="PRO_5034580125" evidence="10">
    <location>
        <begin position="26"/>
        <end position="3037"/>
    </location>
</feature>
<evidence type="ECO:0000259" key="12">
    <source>
        <dbReference type="PROSITE" id="PS50279"/>
    </source>
</evidence>
<sequence length="3037" mass="329086">MGKSRLLLYALWGVMVFGLFQKLEAQDAPAPADLVLLIDGSESVGAANFPLISDLAVQVIEGLAVGRDAIRVALMLYGADPDIQFYLNSFDNKENVLSAIRGLKYPGSYEANLGAALQEVADRLLGQDAGGRAEEGVPQVLVVISTRESTDDVSQGERALKQASVYTFGIAVGDSATAQLETIATDKSFVLSAPDVRTVASEGDQILQYINGVAQRTIVIQTDFTEALTVGKRDIVFLIDSSMGTIVINAVREFIKKFIDTMPIGPDQVQVGVAMFSTTPRMEINLNSFNSKESLISALARIKPKPSVEVNIGAALNFVRTNMLTAESGSRIQDQVPQLVLLLTSKKSKDSVQQPADALRQMGVLTLAAGSRAADEAELRQIAFDDSVVFMLKDFRMLQRNPSVIVSPLSTLSGIVVTEGPTDTGTIVDVTTVHTQRVVRDIVFLVDGSNYVGNNQQPVLDFITEVVKRLDVRPERVRIGLMQFAERQHTEFYLKTYNTKQGVLSAIARMRLMGGRALNTGAALQYALANHFQPSAGSRRKERIQQVLVLITGGPSQDEVKRIADSVALAGVLTFAVGAGQVEESFLKTVAFVKDLAYYRRNFADLSGVVDEIMTPLVTVVGETDTPVIEIPSPSIGERDVAFLIDGSDDVRSDFPYIRDFISKVIEPLDIGFDKVRVSVVQHSERPSPNFYLNTYRTKDEVLRAVSGLTLAGGRSLNTGIALTFMKNTILSPTNGGRAGENVPQFLIVLTGGRSRDSVGEPAVALKTEGVVPFGVGVKNADPKQIEDISHNPSFAFNVKEFSQLSTVQERLKNYVNLPDQELKAFLEEVESQGPKKDIIFVIDGSEGVGREFPIIQEFVRRVVENLNVGENKIRVGVVQYGDSPYADIYLNSHRTKEGVLNGIKELRQRGGRQRNLGRAIDYVNHEVLVSGHGGRKQEGVPQFVVVISGGKATDNIRPFATALKQSGVVPFSIGTRDVDTQELQVTSYVPRFAYTVDDLPGLYTIQDTLITSLTELSSEELAKLRPVYPPETVIPVPEPVPRGDKRDVVFLIDGTTRMRSEFPAIRDMVQRVVEKLNVGLDNVRVSVVQYSDDPKLEFLLNEHSTKEEVRQAIRRMRSKGGNQLNTGQALEYVSRNIYQRSAGSRVEEGVPQFLILVTGGKSNDDVSGPANQLKSSRIAPLAVGAHNADEEELKLISFSPELAYTIRDFQQLPRVEQELLTKVRTMTSDEISAPPTPRVPLSLGRKDIIFLIDGSDSVGQIGVAHIRDFILKVVGQLDVRPDQVRVALVQYGERPKTEFSLNSHDDKRSVISAIKRLRHMGGRGADLAEAIKYVIRNELQASAGVRLEEASQHLVVLTGGRSTSDVSTYGPILKSSHVNCIGIGAENADPRQLAQITTTADDVLQVPAFPNLSNIQNTFITRLNRTIKKEIPTPTPTDEPGPVLPQAKAADIVFLVDGSINLGRDNFKVVMEFILNLIDLFFTERDNLQIGLAHYATDVTNVFYLNTFKNKDDIINAIARAEYKGGREIKTGNAIRYVQETQFVKERGSRKDAGIPQILMVVTGGRSRDDSKSAALALKASGVRIYAVGVGDIEDELNNLGSEATTVARASTFQELSELNEQILETLDDEVKGIGLCTGEKVATRECKLDVLVGFDVAAQNIFAAQKTLETKVATILQRITQMQAISCTSGQVPSIQVGMLAMDSASEPVQLDFTKRYTELIEPFKALRNRGPFVLNGATIKAYADRFKSQPSDRVKVVIHLTDGLDAQYNILKERVELMRSVGVSSFILVGLERVSRFEDAVLLEFGRGFRYTRPLRVNLMDLDYELLEELDNIVERECCSVPCKCNGQRGDRGGVGVPGPKGQPGGQGLRGHPGDEGGPGERGPPGVNGTQGFQGCPGQRGVKGSRGYNGEKGEIGEIGLDGINGEEGTSGIAGPPGDRGNPGERGPKGAKGQAGDVGQTGIRGDPGIPGRDNNQEGQKGDPGDAGPPGEPGVDGNKGGPGETGRRGPDGRRGPPGQAGAPGRPGSDGLPGETGIGGSRGPAGPIGAPGLRGEDGNPGPRGPGGLPGTAGEKGRRGAVGRKGEPGEPGPKGVVGPLGPRGEPGEDGRDGFGIPGPKGRKGDEGFPGFPGPKGEAGDPGSKGGPGPRGNNGQRGTSGEPGGPGQKGDTGYPGPYGLKGDRGPGPVQCDLVKKIRDNCPCCYGAQECPLYPTELAFALDASDGVSRSAFNNMRDTVLRLVSDITIAESNCPRGARVALALYNNEVTTEIRFADTQKKRSLVERVQGLQTQQTRKQRSLDTAMNFVAQNTFKRVRSGFLVRKVAVFFVNGPYTVTQEFSAAALRLYDAGISSVFLLSREDRLLTRALQLNNTALAQIIILPSPGSAEYNNVIKKIMTCHICLDFCAPDQMCGYIPIRGVRDRRDLTTDLDIDMAFVLDSSESTWPSVFTEINQYVALMTEQLEMSPEPASSTHHARVALVQHAPYEYLHNGSGIPISVTFGLTDHNSPNSVRSFLQDKVHQLEGGRALADALAGTVEHVFEKAPHPRHLKVLVLLVTGPVELHEERIIRAATEVKCKRYFIVVMAVGKLFSAGDVRVLAQVASEPSDVFFKRVNRPSGFYDDHIQTFARLLPKYLGLENAFYLSPEVSKKCQQYQSDQPHKFPFSLPKTEEKRQKHQGQQEVHDRKHKETGMEKMHLVNVTSSGFSLQWLSGDSKATHEVTVTRLKDHSLVLSKNVTGSHLSISELEAAETYHVVVNTHSVNGHVASTYKGIVPTKSAHLKVLTVSDVMGVVPTAPLSKPETKSAEQEVLTLSEVMGIAPSAPLSKPEIKSAEQKVPVPSEVIGIVPSSKAEIKTAEQKVPSEAMGIVSSAPLSKPEIINNLMDPCSLDFDTGLPCKDYQAKWYFDRKNGFCTQFWYGGCGGNDNRFDTEADCLKRCMKPVAEPKPSEEHVKAVLPPAPAPAALRSSVNICKLPKEEGSCAKFVLKWHYDPLNGNCTRFWYGGCGGNQNRFDTQDECEKACGKAAPVKQGIIAAVKT</sequence>
<evidence type="ECO:0000256" key="5">
    <source>
        <dbReference type="ARBA" id="ARBA00022737"/>
    </source>
</evidence>
<evidence type="ECO:0000313" key="14">
    <source>
        <dbReference type="Proteomes" id="UP000694700"/>
    </source>
</evidence>
<feature type="domain" description="VWFA" evidence="11">
    <location>
        <begin position="640"/>
        <end position="812"/>
    </location>
</feature>
<dbReference type="SMART" id="SM00131">
    <property type="entry name" value="KU"/>
    <property type="match status" value="2"/>
</dbReference>
<dbReference type="PROSITE" id="PS50279">
    <property type="entry name" value="BPTI_KUNITZ_2"/>
    <property type="match status" value="2"/>
</dbReference>
<dbReference type="PROSITE" id="PS50234">
    <property type="entry name" value="VWFA"/>
    <property type="match status" value="10"/>
</dbReference>
<keyword evidence="2" id="KW-0964">Secreted</keyword>
<keyword evidence="5" id="KW-0677">Repeat</keyword>
<feature type="domain" description="BPTI/Kunitz inhibitor" evidence="12">
    <location>
        <begin position="2886"/>
        <end position="2937"/>
    </location>
</feature>
<dbReference type="GO" id="GO:0007155">
    <property type="term" value="P:cell adhesion"/>
    <property type="evidence" value="ECO:0007669"/>
    <property type="project" value="UniProtKB-KW"/>
</dbReference>
<feature type="domain" description="BPTI/Kunitz inhibitor" evidence="12">
    <location>
        <begin position="2971"/>
        <end position="3021"/>
    </location>
</feature>
<evidence type="ECO:0000256" key="9">
    <source>
        <dbReference type="SAM" id="MobiDB-lite"/>
    </source>
</evidence>
<dbReference type="Pfam" id="PF01391">
    <property type="entry name" value="Collagen"/>
    <property type="match status" value="1"/>
</dbReference>
<evidence type="ECO:0000259" key="11">
    <source>
        <dbReference type="PROSITE" id="PS50234"/>
    </source>
</evidence>
<dbReference type="PRINTS" id="PR00453">
    <property type="entry name" value="VWFADOMAIN"/>
</dbReference>
<evidence type="ECO:0000256" key="3">
    <source>
        <dbReference type="ARBA" id="ARBA00022530"/>
    </source>
</evidence>
<dbReference type="Ensembl" id="ENSCCRT00015087592.1">
    <property type="protein sequence ID" value="ENSCCRP00015084830.1"/>
    <property type="gene ID" value="ENSCCRG00015034238.1"/>
</dbReference>
<feature type="compositionally biased region" description="Low complexity" evidence="9">
    <location>
        <begin position="2017"/>
        <end position="2027"/>
    </location>
</feature>
<dbReference type="Gene3D" id="3.40.50.410">
    <property type="entry name" value="von Willebrand factor, type A domain"/>
    <property type="match status" value="10"/>
</dbReference>
<dbReference type="CDD" id="cd22635">
    <property type="entry name" value="Kunitz_papilin"/>
    <property type="match status" value="1"/>
</dbReference>
<feature type="domain" description="VWFA" evidence="11">
    <location>
        <begin position="33"/>
        <end position="210"/>
    </location>
</feature>
<evidence type="ECO:0000256" key="8">
    <source>
        <dbReference type="ARBA" id="ARBA00023157"/>
    </source>
</evidence>
<feature type="compositionally biased region" description="Gly residues" evidence="9">
    <location>
        <begin position="2034"/>
        <end position="2043"/>
    </location>
</feature>
<evidence type="ECO:0000256" key="1">
    <source>
        <dbReference type="ARBA" id="ARBA00004498"/>
    </source>
</evidence>
<dbReference type="Proteomes" id="UP000694700">
    <property type="component" value="Unplaced"/>
</dbReference>
<evidence type="ECO:0000313" key="13">
    <source>
        <dbReference type="Ensembl" id="ENSCCRP00015084830.1"/>
    </source>
</evidence>
<feature type="region of interest" description="Disordered" evidence="9">
    <location>
        <begin position="2663"/>
        <end position="2687"/>
    </location>
</feature>
<dbReference type="Pfam" id="PF00014">
    <property type="entry name" value="Kunitz_BPTI"/>
    <property type="match status" value="2"/>
</dbReference>
<dbReference type="InterPro" id="IPR008160">
    <property type="entry name" value="Collagen"/>
</dbReference>
<keyword evidence="4 10" id="KW-0732">Signal</keyword>
<dbReference type="Pfam" id="PF00092">
    <property type="entry name" value="VWA"/>
    <property type="match status" value="10"/>
</dbReference>
<keyword evidence="7" id="KW-0176">Collagen</keyword>
<dbReference type="CDD" id="cd22629">
    <property type="entry name" value="Kunitz_collagen_alpha3_VI"/>
    <property type="match status" value="1"/>
</dbReference>
<keyword evidence="3" id="KW-0272">Extracellular matrix</keyword>
<keyword evidence="8" id="KW-1015">Disulfide bond</keyword>
<dbReference type="FunFam" id="4.10.410.10:FF:000040">
    <property type="entry name" value="Serine protease inhibitor, putative"/>
    <property type="match status" value="1"/>
</dbReference>
<feature type="compositionally biased region" description="Gly residues" evidence="9">
    <location>
        <begin position="1856"/>
        <end position="1886"/>
    </location>
</feature>
<keyword evidence="6" id="KW-0130">Cell adhesion</keyword>
<evidence type="ECO:0000256" key="4">
    <source>
        <dbReference type="ARBA" id="ARBA00022729"/>
    </source>
</evidence>
<evidence type="ECO:0000256" key="10">
    <source>
        <dbReference type="SAM" id="SignalP"/>
    </source>
</evidence>
<feature type="compositionally biased region" description="Gly residues" evidence="9">
    <location>
        <begin position="2141"/>
        <end position="2150"/>
    </location>
</feature>
<dbReference type="PRINTS" id="PR00759">
    <property type="entry name" value="BASICPTASE"/>
</dbReference>
<dbReference type="FunFam" id="3.40.50.410:FF:000021">
    <property type="entry name" value="Collagen, type VI, alpha 3"/>
    <property type="match status" value="1"/>
</dbReference>
<dbReference type="GO" id="GO:0005581">
    <property type="term" value="C:collagen trimer"/>
    <property type="evidence" value="ECO:0007669"/>
    <property type="project" value="UniProtKB-KW"/>
</dbReference>
<dbReference type="FunFam" id="3.40.50.410:FF:000003">
    <property type="entry name" value="Collagen type VI alpha 3 chain"/>
    <property type="match status" value="8"/>
</dbReference>
<dbReference type="FunFam" id="3.40.50.410:FF:000016">
    <property type="entry name" value="Collagen type VI alpha 3 chain"/>
    <property type="match status" value="1"/>
</dbReference>
<dbReference type="InterPro" id="IPR002035">
    <property type="entry name" value="VWF_A"/>
</dbReference>
<dbReference type="Gene3D" id="4.10.410.10">
    <property type="entry name" value="Pancreatic trypsin inhibitor Kunitz domain"/>
    <property type="match status" value="2"/>
</dbReference>
<feature type="signal peptide" evidence="10">
    <location>
        <begin position="1"/>
        <end position="25"/>
    </location>
</feature>
<name>A0A8C1XNU3_CYPCA</name>
<feature type="compositionally biased region" description="Gly residues" evidence="9">
    <location>
        <begin position="2159"/>
        <end position="2168"/>
    </location>
</feature>
<feature type="domain" description="VWFA" evidence="11">
    <location>
        <begin position="2432"/>
        <end position="2631"/>
    </location>
</feature>
<feature type="compositionally biased region" description="Basic and acidic residues" evidence="9">
    <location>
        <begin position="2006"/>
        <end position="2015"/>
    </location>
</feature>
<protein>
    <submittedName>
        <fullName evidence="13">Collagen type VI alpha 3 chain</fullName>
    </submittedName>
</protein>
<evidence type="ECO:0000256" key="2">
    <source>
        <dbReference type="ARBA" id="ARBA00022525"/>
    </source>
</evidence>
<feature type="domain" description="VWFA" evidence="11">
    <location>
        <begin position="1248"/>
        <end position="1424"/>
    </location>
</feature>
<feature type="domain" description="VWFA" evidence="11">
    <location>
        <begin position="838"/>
        <end position="1014"/>
    </location>
</feature>
<dbReference type="InterPro" id="IPR002223">
    <property type="entry name" value="Kunitz_BPTI"/>
</dbReference>
<reference evidence="13" key="1">
    <citation type="submission" date="2025-08" db="UniProtKB">
        <authorList>
            <consortium name="Ensembl"/>
        </authorList>
    </citation>
    <scope>IDENTIFICATION</scope>
</reference>
<dbReference type="FunFam" id="4.10.410.10:FF:000020">
    <property type="entry name" value="Collagen, type VI, alpha 3"/>
    <property type="match status" value="1"/>
</dbReference>
<dbReference type="InterPro" id="IPR036465">
    <property type="entry name" value="vWFA_dom_sf"/>
</dbReference>
<dbReference type="PANTHER" id="PTHR24020:SF13">
    <property type="entry name" value="COLLAGEN ALPHA-3(VI) CHAIN"/>
    <property type="match status" value="1"/>
</dbReference>
<feature type="region of interest" description="Disordered" evidence="9">
    <location>
        <begin position="1853"/>
        <end position="2183"/>
    </location>
</feature>
<accession>A0A8C1XNU3</accession>
<dbReference type="PROSITE" id="PS00280">
    <property type="entry name" value="BPTI_KUNITZ_1"/>
    <property type="match status" value="2"/>
</dbReference>